<dbReference type="RefSeq" id="WP_157023024.1">
    <property type="nucleotide sequence ID" value="NZ_WQLV01000007.1"/>
</dbReference>
<evidence type="ECO:0000313" key="2">
    <source>
        <dbReference type="EMBL" id="MVO16814.1"/>
    </source>
</evidence>
<evidence type="ECO:0000256" key="1">
    <source>
        <dbReference type="SAM" id="SignalP"/>
    </source>
</evidence>
<sequence length="161" mass="17654">MTPKTLAPLVTAALVAANLAVGSSAQAGRWTEETRLDGLSHRSAEHVVLELDRRSHDDPSAIAVSCVRGQETLVIDTRGYQPEKSTLITIMTDGRPHKIRARTSGKTSSLYADPNRDLLRDLAKADDIVVGFKDRRGKMRTAKSENTRRGVLLTLFTADCR</sequence>
<organism evidence="2 3">
    <name type="scientific">Parasedimentitalea huanghaiensis</name>
    <dbReference type="NCBI Taxonomy" id="2682100"/>
    <lineage>
        <taxon>Bacteria</taxon>
        <taxon>Pseudomonadati</taxon>
        <taxon>Pseudomonadota</taxon>
        <taxon>Alphaproteobacteria</taxon>
        <taxon>Rhodobacterales</taxon>
        <taxon>Paracoccaceae</taxon>
        <taxon>Parasedimentitalea</taxon>
    </lineage>
</organism>
<proteinExistence type="predicted"/>
<evidence type="ECO:0000313" key="3">
    <source>
        <dbReference type="Proteomes" id="UP000478892"/>
    </source>
</evidence>
<accession>A0A6L6WGJ4</accession>
<protein>
    <submittedName>
        <fullName evidence="2">Uncharacterized protein</fullName>
    </submittedName>
</protein>
<feature type="signal peptide" evidence="1">
    <location>
        <begin position="1"/>
        <end position="27"/>
    </location>
</feature>
<reference evidence="2 3" key="1">
    <citation type="submission" date="2019-12" db="EMBL/GenBank/DDBJ databases">
        <authorList>
            <person name="Zhang Y.-J."/>
        </authorList>
    </citation>
    <scope>NUCLEOTIDE SEQUENCE [LARGE SCALE GENOMIC DNA]</scope>
    <source>
        <strain evidence="2 3">CY05</strain>
    </source>
</reference>
<comment type="caution">
    <text evidence="2">The sequence shown here is derived from an EMBL/GenBank/DDBJ whole genome shotgun (WGS) entry which is preliminary data.</text>
</comment>
<name>A0A6L6WGJ4_9RHOB</name>
<keyword evidence="3" id="KW-1185">Reference proteome</keyword>
<dbReference type="EMBL" id="WQLV01000007">
    <property type="protein sequence ID" value="MVO16814.1"/>
    <property type="molecule type" value="Genomic_DNA"/>
</dbReference>
<dbReference type="Proteomes" id="UP000478892">
    <property type="component" value="Unassembled WGS sequence"/>
</dbReference>
<feature type="chain" id="PRO_5026876806" evidence="1">
    <location>
        <begin position="28"/>
        <end position="161"/>
    </location>
</feature>
<gene>
    <name evidence="2" type="ORF">GO984_13425</name>
</gene>
<dbReference type="AlphaFoldDB" id="A0A6L6WGJ4"/>
<keyword evidence="1" id="KW-0732">Signal</keyword>